<keyword evidence="8" id="KW-1133">Transmembrane helix</keyword>
<evidence type="ECO:0000256" key="4">
    <source>
        <dbReference type="ARBA" id="ARBA00010617"/>
    </source>
</evidence>
<evidence type="ECO:0000256" key="3">
    <source>
        <dbReference type="ARBA" id="ARBA00005179"/>
    </source>
</evidence>
<comment type="similarity">
    <text evidence="4 14">Belongs to the cytochrome P450 family.</text>
</comment>
<dbReference type="PANTHER" id="PTHR46300:SF7">
    <property type="entry name" value="P450, PUTATIVE (EUROFUNG)-RELATED"/>
    <property type="match status" value="1"/>
</dbReference>
<dbReference type="PRINTS" id="PR00385">
    <property type="entry name" value="P450"/>
</dbReference>
<dbReference type="Gene3D" id="1.10.630.10">
    <property type="entry name" value="Cytochrome P450"/>
    <property type="match status" value="1"/>
</dbReference>
<keyword evidence="7 13" id="KW-0479">Metal-binding</keyword>
<dbReference type="PRINTS" id="PR00463">
    <property type="entry name" value="EP450I"/>
</dbReference>
<evidence type="ECO:0000256" key="1">
    <source>
        <dbReference type="ARBA" id="ARBA00001971"/>
    </source>
</evidence>
<keyword evidence="10 13" id="KW-0408">Iron</keyword>
<dbReference type="Proteomes" id="UP001385951">
    <property type="component" value="Unassembled WGS sequence"/>
</dbReference>
<dbReference type="CDD" id="cd11065">
    <property type="entry name" value="CYP64-like"/>
    <property type="match status" value="1"/>
</dbReference>
<dbReference type="AlphaFoldDB" id="A0AAW0G497"/>
<accession>A0AAW0G497</accession>
<gene>
    <name evidence="15" type="ORF">QCA50_010566</name>
</gene>
<evidence type="ECO:0008006" key="17">
    <source>
        <dbReference type="Google" id="ProtNLM"/>
    </source>
</evidence>
<dbReference type="InterPro" id="IPR036396">
    <property type="entry name" value="Cyt_P450_sf"/>
</dbReference>
<name>A0AAW0G497_9APHY</name>
<keyword evidence="11 14" id="KW-0503">Monooxygenase</keyword>
<keyword evidence="5 13" id="KW-0349">Heme</keyword>
<comment type="subcellular location">
    <subcellularLocation>
        <location evidence="2">Membrane</location>
        <topology evidence="2">Single-pass membrane protein</topology>
    </subcellularLocation>
</comment>
<dbReference type="InterPro" id="IPR002401">
    <property type="entry name" value="Cyt_P450_E_grp-I"/>
</dbReference>
<dbReference type="InterPro" id="IPR050364">
    <property type="entry name" value="Cytochrome_P450_fung"/>
</dbReference>
<dbReference type="InterPro" id="IPR017972">
    <property type="entry name" value="Cyt_P450_CS"/>
</dbReference>
<evidence type="ECO:0000256" key="9">
    <source>
        <dbReference type="ARBA" id="ARBA00023002"/>
    </source>
</evidence>
<dbReference type="SUPFAM" id="SSF48264">
    <property type="entry name" value="Cytochrome P450"/>
    <property type="match status" value="1"/>
</dbReference>
<dbReference type="PANTHER" id="PTHR46300">
    <property type="entry name" value="P450, PUTATIVE (EUROFUNG)-RELATED-RELATED"/>
    <property type="match status" value="1"/>
</dbReference>
<evidence type="ECO:0000256" key="11">
    <source>
        <dbReference type="ARBA" id="ARBA00023033"/>
    </source>
</evidence>
<evidence type="ECO:0000313" key="15">
    <source>
        <dbReference type="EMBL" id="KAK7686342.1"/>
    </source>
</evidence>
<organism evidence="15 16">
    <name type="scientific">Cerrena zonata</name>
    <dbReference type="NCBI Taxonomy" id="2478898"/>
    <lineage>
        <taxon>Eukaryota</taxon>
        <taxon>Fungi</taxon>
        <taxon>Dikarya</taxon>
        <taxon>Basidiomycota</taxon>
        <taxon>Agaricomycotina</taxon>
        <taxon>Agaricomycetes</taxon>
        <taxon>Polyporales</taxon>
        <taxon>Cerrenaceae</taxon>
        <taxon>Cerrena</taxon>
    </lineage>
</organism>
<dbReference type="InterPro" id="IPR001128">
    <property type="entry name" value="Cyt_P450"/>
</dbReference>
<evidence type="ECO:0000256" key="8">
    <source>
        <dbReference type="ARBA" id="ARBA00022989"/>
    </source>
</evidence>
<dbReference type="GO" id="GO:0020037">
    <property type="term" value="F:heme binding"/>
    <property type="evidence" value="ECO:0007669"/>
    <property type="project" value="InterPro"/>
</dbReference>
<feature type="binding site" description="axial binding residue" evidence="13">
    <location>
        <position position="336"/>
    </location>
    <ligand>
        <name>heme</name>
        <dbReference type="ChEBI" id="CHEBI:30413"/>
    </ligand>
    <ligandPart>
        <name>Fe</name>
        <dbReference type="ChEBI" id="CHEBI:18248"/>
    </ligandPart>
</feature>
<proteinExistence type="inferred from homology"/>
<dbReference type="GO" id="GO:0004497">
    <property type="term" value="F:monooxygenase activity"/>
    <property type="evidence" value="ECO:0007669"/>
    <property type="project" value="UniProtKB-KW"/>
</dbReference>
<keyword evidence="12" id="KW-0472">Membrane</keyword>
<evidence type="ECO:0000256" key="12">
    <source>
        <dbReference type="ARBA" id="ARBA00023136"/>
    </source>
</evidence>
<keyword evidence="6" id="KW-0812">Transmembrane</keyword>
<evidence type="ECO:0000256" key="6">
    <source>
        <dbReference type="ARBA" id="ARBA00022692"/>
    </source>
</evidence>
<reference evidence="15 16" key="1">
    <citation type="submission" date="2022-09" db="EMBL/GenBank/DDBJ databases">
        <authorList>
            <person name="Palmer J.M."/>
        </authorList>
    </citation>
    <scope>NUCLEOTIDE SEQUENCE [LARGE SCALE GENOMIC DNA]</scope>
    <source>
        <strain evidence="15 16">DSM 7382</strain>
    </source>
</reference>
<keyword evidence="16" id="KW-1185">Reference proteome</keyword>
<dbReference type="EMBL" id="JASBNA010000017">
    <property type="protein sequence ID" value="KAK7686342.1"/>
    <property type="molecule type" value="Genomic_DNA"/>
</dbReference>
<dbReference type="Pfam" id="PF00067">
    <property type="entry name" value="p450"/>
    <property type="match status" value="1"/>
</dbReference>
<dbReference type="GO" id="GO:0016705">
    <property type="term" value="F:oxidoreductase activity, acting on paired donors, with incorporation or reduction of molecular oxygen"/>
    <property type="evidence" value="ECO:0007669"/>
    <property type="project" value="InterPro"/>
</dbReference>
<comment type="caution">
    <text evidence="15">The sequence shown here is derived from an EMBL/GenBank/DDBJ whole genome shotgun (WGS) entry which is preliminary data.</text>
</comment>
<sequence>MLADLMGMKWSLAIMPYGEEWRKVRRGFHQYFNSNVASSYIPVHEAQSRDFLWRLHQTPDDFLAHIRHAFAASIMKVTYGIEVKDSSNEYVHIAEEVITGFNEAAQPGHFLVDNIEWLKYIPAWIPGAGFQRKAKYYKHYGLQMLNKPFDAVQKALAIGSAVPSIATEMIEQMNASDNREERERLARRATSIAYVGGADTTVSAVTSFFLAMVMYPEVQRKAQAELDAVVGPNRLPTFEDRPSLPYIEAIMKESLRWQLVTPMSVPHCTIEDDEYNGYFIPKGSVVMAAAWSILHDPVEFPDPEAFQPERFLKDGKLNPDVRDPTVACFGFGRRVCAGRYFALNQLYSTVACVLHSFSITPALDEDGNPIPVEPQMSNGIVSYPAPFKCMIKPRSASAEALIINESHHQN</sequence>
<evidence type="ECO:0000256" key="10">
    <source>
        <dbReference type="ARBA" id="ARBA00023004"/>
    </source>
</evidence>
<evidence type="ECO:0000256" key="5">
    <source>
        <dbReference type="ARBA" id="ARBA00022617"/>
    </source>
</evidence>
<protein>
    <recommendedName>
        <fullName evidence="17">Cytochrome P450</fullName>
    </recommendedName>
</protein>
<keyword evidence="9 14" id="KW-0560">Oxidoreductase</keyword>
<dbReference type="GO" id="GO:0005506">
    <property type="term" value="F:iron ion binding"/>
    <property type="evidence" value="ECO:0007669"/>
    <property type="project" value="InterPro"/>
</dbReference>
<evidence type="ECO:0000313" key="16">
    <source>
        <dbReference type="Proteomes" id="UP001385951"/>
    </source>
</evidence>
<evidence type="ECO:0000256" key="7">
    <source>
        <dbReference type="ARBA" id="ARBA00022723"/>
    </source>
</evidence>
<evidence type="ECO:0000256" key="14">
    <source>
        <dbReference type="RuleBase" id="RU000461"/>
    </source>
</evidence>
<dbReference type="GO" id="GO:0016020">
    <property type="term" value="C:membrane"/>
    <property type="evidence" value="ECO:0007669"/>
    <property type="project" value="UniProtKB-SubCell"/>
</dbReference>
<comment type="cofactor">
    <cofactor evidence="1 13">
        <name>heme</name>
        <dbReference type="ChEBI" id="CHEBI:30413"/>
    </cofactor>
</comment>
<dbReference type="PROSITE" id="PS00086">
    <property type="entry name" value="CYTOCHROME_P450"/>
    <property type="match status" value="1"/>
</dbReference>
<evidence type="ECO:0000256" key="2">
    <source>
        <dbReference type="ARBA" id="ARBA00004167"/>
    </source>
</evidence>
<comment type="pathway">
    <text evidence="3">Secondary metabolite biosynthesis.</text>
</comment>
<evidence type="ECO:0000256" key="13">
    <source>
        <dbReference type="PIRSR" id="PIRSR602401-1"/>
    </source>
</evidence>